<name>A0AAW0FBS3_9APHY</name>
<gene>
    <name evidence="2" type="ORF">QCA50_018033</name>
</gene>
<organism evidence="2 3">
    <name type="scientific">Cerrena zonata</name>
    <dbReference type="NCBI Taxonomy" id="2478898"/>
    <lineage>
        <taxon>Eukaryota</taxon>
        <taxon>Fungi</taxon>
        <taxon>Dikarya</taxon>
        <taxon>Basidiomycota</taxon>
        <taxon>Agaricomycotina</taxon>
        <taxon>Agaricomycetes</taxon>
        <taxon>Polyporales</taxon>
        <taxon>Cerrenaceae</taxon>
        <taxon>Cerrena</taxon>
    </lineage>
</organism>
<evidence type="ECO:0000313" key="3">
    <source>
        <dbReference type="Proteomes" id="UP001385951"/>
    </source>
</evidence>
<sequence length="1259" mass="143405">MPPKRLLAEGKKRQNYTKSRYEFDNHHIDFDEIPGDKSHARCRACTEQCHDPQDVSRKGIDRHLNTTKHKDAFIAYQNKRARLAPAPVQPVSQSSAANLQQPSFPSVPSQPHNIILNDDVEDPLSRMNIDEDGQVCDENWEPVTFSAGFESNEAQEERTHILHQLHSLDHYQRSILEGRIETAADLENYYECREDDMSIPNIISSLEAGLEFEDGDDDDDECLPASNSNMPSRWAPYTSKTMFMLDLLDSLPRLRLSDDHLKLIMWVMRECGTPDVPSFNALRKLQDRLTKEVGLQSMQHTSSLGNKFYANGPAHIFRLDWANPLVRPYIQPYVEISDTLSEFYQAERLNDADIDSLQPMWADFEKTPYRHFYIKEIAQLRDGRFVVPIKWISVVEGDRKTMCVDILSVTIDNVTGRASLDEVNVTRIRTEDLKKSFPELHREGHKFQFSEQTKWLYDGVHPIRKKANGRATFTMNILTWADDVSGNQSKQYNAHTNVYLANLCLPREKLQQEYFVRFCSTSPHASALEQLDVLEKETGMEQWHNAYDCLLKEEILFHAISRVDAGDNPQQAELTSQIGLQGDLKCRTCKAGGTALQTETTEGYKSLYAPGVPRTVEETVEEIKHQYELAFTGTESAVKASQTATGTKDTIAQWWIAKIIQRKKEMNAVRLTNSETRDPRLNEKTLTGENRASVKAAISNEIAEELRTWLYQQPPERFNALPVNSPLRSEIRRGDHYNILLGYDDHNVHRDTPVESLHTWLLGGEKYVWHKTHTDWNDKQQQLFATRLESSAVDGLNMYPIRGTYMVRYKNALVGKHFRALQQVGVFHLHGELASETHLRLWRTAGELGALLYYGSIENVDEYLSDLKTLIDNVLDAWAIIDPRRILDKGKLHILTHTPGDVRNNGPVPGFSTEIFECWNAIFRLCSILSNHQAPSHDIAEAIANLERFKHQVSGGWWKSVDGEYIQASEEVRSFILTHRELQRRLGWVEKVPLVPGTIKRVPKASAVAQEWHFHLQDAGLPIELPEYKSLSGVANKWVRCRSVISSSQDICKEGSWVFFCDPQDVDGSSIHAGRISRILVPEASRDSLGAIVLVETFIVSDQNDVRLNMPFLTRPLSSDVTETISIIDPKNILFIFNAQHDCHSAQCGTHTKYTNQERQETTRRREVIVHKPLQQFFINMHALHNAHLLRSTLPRHLTKPVALFEDREAAHEQFAAQLQVSGPIRRREIAERAAATRARNKAAKQAEKGGVPGPGGGS</sequence>
<comment type="caution">
    <text evidence="2">The sequence shown here is derived from an EMBL/GenBank/DDBJ whole genome shotgun (WGS) entry which is preliminary data.</text>
</comment>
<dbReference type="EMBL" id="JASBNA010000065">
    <property type="protein sequence ID" value="KAK7678893.1"/>
    <property type="molecule type" value="Genomic_DNA"/>
</dbReference>
<dbReference type="PANTHER" id="PTHR31912">
    <property type="entry name" value="IP13529P"/>
    <property type="match status" value="1"/>
</dbReference>
<evidence type="ECO:0000256" key="1">
    <source>
        <dbReference type="SAM" id="MobiDB-lite"/>
    </source>
</evidence>
<protein>
    <submittedName>
        <fullName evidence="2">Uncharacterized protein</fullName>
    </submittedName>
</protein>
<dbReference type="PANTHER" id="PTHR31912:SF34">
    <property type="entry name" value="NOTOCHORD-RELATED PROTEIN"/>
    <property type="match status" value="1"/>
</dbReference>
<keyword evidence="3" id="KW-1185">Reference proteome</keyword>
<accession>A0AAW0FBS3</accession>
<feature type="region of interest" description="Disordered" evidence="1">
    <location>
        <begin position="1233"/>
        <end position="1259"/>
    </location>
</feature>
<reference evidence="2 3" key="1">
    <citation type="submission" date="2022-09" db="EMBL/GenBank/DDBJ databases">
        <authorList>
            <person name="Palmer J.M."/>
        </authorList>
    </citation>
    <scope>NUCLEOTIDE SEQUENCE [LARGE SCALE GENOMIC DNA]</scope>
    <source>
        <strain evidence="2 3">DSM 7382</strain>
    </source>
</reference>
<dbReference type="Proteomes" id="UP001385951">
    <property type="component" value="Unassembled WGS sequence"/>
</dbReference>
<dbReference type="AlphaFoldDB" id="A0AAW0FBS3"/>
<proteinExistence type="predicted"/>
<evidence type="ECO:0000313" key="2">
    <source>
        <dbReference type="EMBL" id="KAK7678893.1"/>
    </source>
</evidence>